<dbReference type="InterPro" id="IPR052698">
    <property type="entry name" value="MoCofactor_Util/Proc"/>
</dbReference>
<evidence type="ECO:0000313" key="3">
    <source>
        <dbReference type="EMBL" id="ROZ82926.1"/>
    </source>
</evidence>
<gene>
    <name evidence="3" type="ORF">EF096_13620</name>
</gene>
<dbReference type="InterPro" id="IPR027051">
    <property type="entry name" value="XdhC_Rossmann_dom"/>
</dbReference>
<reference evidence="3 4" key="1">
    <citation type="submission" date="2018-11" db="EMBL/GenBank/DDBJ databases">
        <authorList>
            <person name="Jang G.I."/>
            <person name="Hwang C.Y."/>
        </authorList>
    </citation>
    <scope>NUCLEOTIDE SEQUENCE [LARGE SCALE GENOMIC DNA]</scope>
    <source>
        <strain evidence="3 4">SSM26</strain>
    </source>
</reference>
<comment type="caution">
    <text evidence="3">The sequence shown here is derived from an EMBL/GenBank/DDBJ whole genome shotgun (WGS) entry which is preliminary data.</text>
</comment>
<dbReference type="Proteomes" id="UP000275199">
    <property type="component" value="Unassembled WGS sequence"/>
</dbReference>
<dbReference type="Pfam" id="PF13478">
    <property type="entry name" value="XdhC_C"/>
    <property type="match status" value="1"/>
</dbReference>
<feature type="domain" description="XdhC- CoxI" evidence="1">
    <location>
        <begin position="15"/>
        <end position="79"/>
    </location>
</feature>
<evidence type="ECO:0000259" key="2">
    <source>
        <dbReference type="Pfam" id="PF13478"/>
    </source>
</evidence>
<keyword evidence="4" id="KW-1185">Reference proteome</keyword>
<feature type="domain" description="XdhC Rossmann" evidence="2">
    <location>
        <begin position="205"/>
        <end position="347"/>
    </location>
</feature>
<organism evidence="3 4">
    <name type="scientific">Pseudomonas neustonica</name>
    <dbReference type="NCBI Taxonomy" id="2487346"/>
    <lineage>
        <taxon>Bacteria</taxon>
        <taxon>Pseudomonadati</taxon>
        <taxon>Pseudomonadota</taxon>
        <taxon>Gammaproteobacteria</taxon>
        <taxon>Pseudomonadales</taxon>
        <taxon>Pseudomonadaceae</taxon>
        <taxon>Pseudomonas</taxon>
    </lineage>
</organism>
<dbReference type="Pfam" id="PF02625">
    <property type="entry name" value="XdhC_CoxI"/>
    <property type="match status" value="1"/>
</dbReference>
<proteinExistence type="predicted"/>
<evidence type="ECO:0000259" key="1">
    <source>
        <dbReference type="Pfam" id="PF02625"/>
    </source>
</evidence>
<sequence>MAAVEQLLRAVDAVAEQGEEAVLATVVKVEGSAYRRPGARMLITALGQTEGTISGGCLESEVARTAWWLTESGPALRSYSTADDEEDGDVAVSFGLGCNGKVHILFERIDAPAGRVLLRGLRALQADGEGRALATLVSASPDLGQRQLLNPDGGLEGQLPQALQAPVQQALQQALVERGTSLHRFQQAGSEVQVLVEYLAPARRLVIFGGGHDAQPLVRMAKLLGWHVTVIDSRAHFARDSRFPDADQVLHGQLTDRFDPLPLLQGAAVAVMTHSLQQDAHWLACALASEAVYIGQLGPRDRTERLLREMTAERSVAPGLERLYYPIGLDLGGDTPESVAMAILGEMTAVFNGRQGGMLKGRTSSIHDVSPTHYHQVAADAEQQADPLLRTETY</sequence>
<dbReference type="RefSeq" id="WP_123890279.1">
    <property type="nucleotide sequence ID" value="NZ_RKKU01000018.1"/>
</dbReference>
<name>A0ABX9XFR0_9PSED</name>
<dbReference type="InterPro" id="IPR003777">
    <property type="entry name" value="XdhC_CoxI"/>
</dbReference>
<evidence type="ECO:0000313" key="4">
    <source>
        <dbReference type="Proteomes" id="UP000275199"/>
    </source>
</evidence>
<accession>A0ABX9XFR0</accession>
<dbReference type="PANTHER" id="PTHR30388">
    <property type="entry name" value="ALDEHYDE OXIDOREDUCTASE MOLYBDENUM COFACTOR ASSEMBLY PROTEIN"/>
    <property type="match status" value="1"/>
</dbReference>
<dbReference type="EMBL" id="RKKU01000018">
    <property type="protein sequence ID" value="ROZ82926.1"/>
    <property type="molecule type" value="Genomic_DNA"/>
</dbReference>
<protein>
    <submittedName>
        <fullName evidence="3">XdhC/CoxI family protein</fullName>
    </submittedName>
</protein>
<dbReference type="Gene3D" id="3.40.50.720">
    <property type="entry name" value="NAD(P)-binding Rossmann-like Domain"/>
    <property type="match status" value="1"/>
</dbReference>
<dbReference type="PANTHER" id="PTHR30388:SF6">
    <property type="entry name" value="XANTHINE DEHYDROGENASE SUBUNIT A-RELATED"/>
    <property type="match status" value="1"/>
</dbReference>